<dbReference type="AlphaFoldDB" id="A0A0C2NF72"/>
<name>A0A0C2NF72_THEKT</name>
<sequence length="226" mass="25793">MGSPCESCTTLTGWRRVPSLSTALQKNASVVLASLNVLQPFNRSKADNEENYRQLIKEARLEGLRIDRGTKMAARFADSRGLSIGKIIQGYENSAKIFLSMDDSQALQCFLEAIQIYVKHAKIKLAIQNCFEYGYKIERSSFIQQRGEFYDLGDKLRVQHTIFHSCGVRQFTKGYYTDIKRVAQDLTKILCKVIDILGTRLNNLREITEDMDCEVKCDVMVLNMKI</sequence>
<reference evidence="1 2" key="1">
    <citation type="journal article" date="2014" name="Genome Biol. Evol.">
        <title>The genome of the myxosporean Thelohanellus kitauei shows adaptations to nutrient acquisition within its fish host.</title>
        <authorList>
            <person name="Yang Y."/>
            <person name="Xiong J."/>
            <person name="Zhou Z."/>
            <person name="Huo F."/>
            <person name="Miao W."/>
            <person name="Ran C."/>
            <person name="Liu Y."/>
            <person name="Zhang J."/>
            <person name="Feng J."/>
            <person name="Wang M."/>
            <person name="Wang M."/>
            <person name="Wang L."/>
            <person name="Yao B."/>
        </authorList>
    </citation>
    <scope>NUCLEOTIDE SEQUENCE [LARGE SCALE GENOMIC DNA]</scope>
    <source>
        <strain evidence="1">Wuqing</strain>
    </source>
</reference>
<evidence type="ECO:0000313" key="1">
    <source>
        <dbReference type="EMBL" id="KII75015.1"/>
    </source>
</evidence>
<dbReference type="EMBL" id="JWZT01000078">
    <property type="protein sequence ID" value="KII75015.1"/>
    <property type="molecule type" value="Genomic_DNA"/>
</dbReference>
<gene>
    <name evidence="1" type="ORF">RF11_14487</name>
</gene>
<protein>
    <submittedName>
        <fullName evidence="1">Uncharacterized protein</fullName>
    </submittedName>
</protein>
<accession>A0A0C2NF72</accession>
<organism evidence="1 2">
    <name type="scientific">Thelohanellus kitauei</name>
    <name type="common">Myxosporean</name>
    <dbReference type="NCBI Taxonomy" id="669202"/>
    <lineage>
        <taxon>Eukaryota</taxon>
        <taxon>Metazoa</taxon>
        <taxon>Cnidaria</taxon>
        <taxon>Myxozoa</taxon>
        <taxon>Myxosporea</taxon>
        <taxon>Bivalvulida</taxon>
        <taxon>Platysporina</taxon>
        <taxon>Myxobolidae</taxon>
        <taxon>Thelohanellus</taxon>
    </lineage>
</organism>
<dbReference type="Proteomes" id="UP000031668">
    <property type="component" value="Unassembled WGS sequence"/>
</dbReference>
<evidence type="ECO:0000313" key="2">
    <source>
        <dbReference type="Proteomes" id="UP000031668"/>
    </source>
</evidence>
<keyword evidence="2" id="KW-1185">Reference proteome</keyword>
<proteinExistence type="predicted"/>
<comment type="caution">
    <text evidence="1">The sequence shown here is derived from an EMBL/GenBank/DDBJ whole genome shotgun (WGS) entry which is preliminary data.</text>
</comment>